<proteinExistence type="predicted"/>
<keyword evidence="2" id="KW-1185">Reference proteome</keyword>
<evidence type="ECO:0008006" key="3">
    <source>
        <dbReference type="Google" id="ProtNLM"/>
    </source>
</evidence>
<comment type="caution">
    <text evidence="1">The sequence shown here is derived from an EMBL/GenBank/DDBJ whole genome shotgun (WGS) entry which is preliminary data.</text>
</comment>
<accession>A0ABU2NMM6</accession>
<protein>
    <recommendedName>
        <fullName evidence="3">Transposase (putative) YhgA-like domain-containing protein</fullName>
    </recommendedName>
</protein>
<organism evidence="1 2">
    <name type="scientific">Streptomyces hazeniae</name>
    <dbReference type="NCBI Taxonomy" id="3075538"/>
    <lineage>
        <taxon>Bacteria</taxon>
        <taxon>Bacillati</taxon>
        <taxon>Actinomycetota</taxon>
        <taxon>Actinomycetes</taxon>
        <taxon>Kitasatosporales</taxon>
        <taxon>Streptomycetaceae</taxon>
        <taxon>Streptomyces</taxon>
    </lineage>
</organism>
<name>A0ABU2NMM6_9ACTN</name>
<dbReference type="PANTHER" id="PTHR34613">
    <property type="entry name" value="SLL0800 PROTEIN"/>
    <property type="match status" value="1"/>
</dbReference>
<gene>
    <name evidence="1" type="ORF">RM572_04340</name>
</gene>
<sequence length="304" mass="33192">MVSSSHEAMHRIFQEDPGVFARTFRALGIPFDEPVTAALLPTDLTETRPLERRVDTLLRFDTDAGPSFLLAVEAQSRRDPGKASSWAYYLAHLYAKYGIPPVLLVVCQDQRTATWASAPVHIGPPQWSALTLRPLVLGPHNVPVITDPARAARDIPLATLSAVTHARDPEVADILEALASAMKTLDDDTASVFAELTELGLGDAPAAQTWRNLMAVDLSFFRSETSQRLRAEGRAEGHAAGQAEGRAQDVLLLLDERSVDVPDEARRRITACHDLDLLGTWLRRAITATTADEIFAETPRTSGT</sequence>
<dbReference type="EMBL" id="JAVREQ010000002">
    <property type="protein sequence ID" value="MDT0378004.1"/>
    <property type="molecule type" value="Genomic_DNA"/>
</dbReference>
<dbReference type="RefSeq" id="WP_311671929.1">
    <property type="nucleotide sequence ID" value="NZ_JAVREQ010000002.1"/>
</dbReference>
<evidence type="ECO:0000313" key="2">
    <source>
        <dbReference type="Proteomes" id="UP001183414"/>
    </source>
</evidence>
<dbReference type="PANTHER" id="PTHR34613:SF1">
    <property type="entry name" value="SLL6017 PROTEIN"/>
    <property type="match status" value="1"/>
</dbReference>
<reference evidence="2" key="1">
    <citation type="submission" date="2023-07" db="EMBL/GenBank/DDBJ databases">
        <title>30 novel species of actinomycetes from the DSMZ collection.</title>
        <authorList>
            <person name="Nouioui I."/>
        </authorList>
    </citation>
    <scope>NUCLEOTIDE SEQUENCE [LARGE SCALE GENOMIC DNA]</scope>
    <source>
        <strain evidence="2">DSM 42041</strain>
    </source>
</reference>
<dbReference type="Proteomes" id="UP001183414">
    <property type="component" value="Unassembled WGS sequence"/>
</dbReference>
<evidence type="ECO:0000313" key="1">
    <source>
        <dbReference type="EMBL" id="MDT0378004.1"/>
    </source>
</evidence>